<dbReference type="PIRSF" id="PIRSF010376">
    <property type="entry name" value="IspE"/>
    <property type="match status" value="1"/>
</dbReference>
<name>A0A9D1AQ97_9FIRM</name>
<comment type="function">
    <text evidence="9">Catalyzes the phosphorylation of the position 2 hydroxy group of 4-diphosphocytidyl-2C-methyl-D-erythritol.</text>
</comment>
<keyword evidence="9" id="KW-0414">Isoprene biosynthesis</keyword>
<evidence type="ECO:0000256" key="6">
    <source>
        <dbReference type="ARBA" id="ARBA00022777"/>
    </source>
</evidence>
<dbReference type="NCBIfam" id="TIGR00154">
    <property type="entry name" value="ispE"/>
    <property type="match status" value="1"/>
</dbReference>
<keyword evidence="7 9" id="KW-0067">ATP-binding</keyword>
<reference evidence="12" key="1">
    <citation type="submission" date="2020-10" db="EMBL/GenBank/DDBJ databases">
        <authorList>
            <person name="Gilroy R."/>
        </authorList>
    </citation>
    <scope>NUCLEOTIDE SEQUENCE</scope>
    <source>
        <strain evidence="12">ChiBcec15-4380</strain>
    </source>
</reference>
<dbReference type="AlphaFoldDB" id="A0A9D1AQ97"/>
<evidence type="ECO:0000256" key="8">
    <source>
        <dbReference type="ARBA" id="ARBA00032554"/>
    </source>
</evidence>
<evidence type="ECO:0000259" key="10">
    <source>
        <dbReference type="Pfam" id="PF00288"/>
    </source>
</evidence>
<feature type="domain" description="GHMP kinase C-terminal" evidence="11">
    <location>
        <begin position="201"/>
        <end position="260"/>
    </location>
</feature>
<dbReference type="EMBL" id="DVHE01000014">
    <property type="protein sequence ID" value="HIR50004.1"/>
    <property type="molecule type" value="Genomic_DNA"/>
</dbReference>
<keyword evidence="6 9" id="KW-0418">Kinase</keyword>
<dbReference type="HAMAP" id="MF_00061">
    <property type="entry name" value="IspE"/>
    <property type="match status" value="1"/>
</dbReference>
<dbReference type="Pfam" id="PF00288">
    <property type="entry name" value="GHMP_kinases_N"/>
    <property type="match status" value="1"/>
</dbReference>
<dbReference type="EC" id="2.7.1.148" evidence="2 9"/>
<comment type="similarity">
    <text evidence="1 9">Belongs to the GHMP kinase family. IspE subfamily.</text>
</comment>
<evidence type="ECO:0000256" key="1">
    <source>
        <dbReference type="ARBA" id="ARBA00009684"/>
    </source>
</evidence>
<evidence type="ECO:0000256" key="9">
    <source>
        <dbReference type="HAMAP-Rule" id="MF_00061"/>
    </source>
</evidence>
<gene>
    <name evidence="9 12" type="primary">ispE</name>
    <name evidence="12" type="ORF">IAA53_01740</name>
</gene>
<feature type="active site" evidence="9">
    <location>
        <position position="11"/>
    </location>
</feature>
<dbReference type="SUPFAM" id="SSF54211">
    <property type="entry name" value="Ribosomal protein S5 domain 2-like"/>
    <property type="match status" value="1"/>
</dbReference>
<comment type="catalytic activity">
    <reaction evidence="9">
        <text>4-CDP-2-C-methyl-D-erythritol + ATP = 4-CDP-2-C-methyl-D-erythritol 2-phosphate + ADP + H(+)</text>
        <dbReference type="Rhea" id="RHEA:18437"/>
        <dbReference type="ChEBI" id="CHEBI:15378"/>
        <dbReference type="ChEBI" id="CHEBI:30616"/>
        <dbReference type="ChEBI" id="CHEBI:57823"/>
        <dbReference type="ChEBI" id="CHEBI:57919"/>
        <dbReference type="ChEBI" id="CHEBI:456216"/>
        <dbReference type="EC" id="2.7.1.148"/>
    </reaction>
</comment>
<sequence>MITLQQKAYAKLNLTLDVLGKRPDGYHEIESVMQLVSLADDLEIDLETGEDWRLECDMPGVPTDGENLAWKAVGLYYKTLGKDPQGVTIRLTKRIPSGAGLGGGSADAAAVLLALNRHEGGALSERQLLKLAAKLGSDVPFCLTGGTQMARGRGEELSKLPAMPDCFFLIVKPGFSVSTPVLYEAIDAEESVLHPNTRAMEAALRKGELLEVAGYLGNSFEPLVSRARPELLAIRAMMEDCGALGVAMTGSGSALFGVFDAFDMAAMGSMKLMEHHQTFLARNLKAEEL</sequence>
<dbReference type="GO" id="GO:0019288">
    <property type="term" value="P:isopentenyl diphosphate biosynthetic process, methylerythritol 4-phosphate pathway"/>
    <property type="evidence" value="ECO:0007669"/>
    <property type="project" value="UniProtKB-UniRule"/>
</dbReference>
<evidence type="ECO:0000256" key="2">
    <source>
        <dbReference type="ARBA" id="ARBA00012052"/>
    </source>
</evidence>
<dbReference type="Pfam" id="PF08544">
    <property type="entry name" value="GHMP_kinases_C"/>
    <property type="match status" value="1"/>
</dbReference>
<comment type="pathway">
    <text evidence="9">Isoprenoid biosynthesis; isopentenyl diphosphate biosynthesis via DXP pathway; isopentenyl diphosphate from 1-deoxy-D-xylulose 5-phosphate: step 3/6.</text>
</comment>
<feature type="domain" description="GHMP kinase N-terminal" evidence="10">
    <location>
        <begin position="67"/>
        <end position="146"/>
    </location>
</feature>
<keyword evidence="5 9" id="KW-0547">Nucleotide-binding</keyword>
<dbReference type="Gene3D" id="3.30.230.10">
    <property type="match status" value="1"/>
</dbReference>
<accession>A0A9D1AQ97</accession>
<dbReference type="InterPro" id="IPR014721">
    <property type="entry name" value="Ribsml_uS5_D2-typ_fold_subgr"/>
</dbReference>
<dbReference type="GO" id="GO:0005524">
    <property type="term" value="F:ATP binding"/>
    <property type="evidence" value="ECO:0007669"/>
    <property type="project" value="UniProtKB-UniRule"/>
</dbReference>
<dbReference type="InterPro" id="IPR013750">
    <property type="entry name" value="GHMP_kinase_C_dom"/>
</dbReference>
<evidence type="ECO:0000256" key="7">
    <source>
        <dbReference type="ARBA" id="ARBA00022840"/>
    </source>
</evidence>
<evidence type="ECO:0000313" key="13">
    <source>
        <dbReference type="Proteomes" id="UP000824239"/>
    </source>
</evidence>
<evidence type="ECO:0000256" key="5">
    <source>
        <dbReference type="ARBA" id="ARBA00022741"/>
    </source>
</evidence>
<dbReference type="InterPro" id="IPR020568">
    <property type="entry name" value="Ribosomal_Su5_D2-typ_SF"/>
</dbReference>
<feature type="binding site" evidence="9">
    <location>
        <begin position="96"/>
        <end position="106"/>
    </location>
    <ligand>
        <name>ATP</name>
        <dbReference type="ChEBI" id="CHEBI:30616"/>
    </ligand>
</feature>
<dbReference type="Gene3D" id="3.30.70.890">
    <property type="entry name" value="GHMP kinase, C-terminal domain"/>
    <property type="match status" value="1"/>
</dbReference>
<dbReference type="GO" id="GO:0050515">
    <property type="term" value="F:4-(cytidine 5'-diphospho)-2-C-methyl-D-erythritol kinase activity"/>
    <property type="evidence" value="ECO:0007669"/>
    <property type="project" value="UniProtKB-UniRule"/>
</dbReference>
<evidence type="ECO:0000256" key="4">
    <source>
        <dbReference type="ARBA" id="ARBA00022679"/>
    </source>
</evidence>
<evidence type="ECO:0000259" key="11">
    <source>
        <dbReference type="Pfam" id="PF08544"/>
    </source>
</evidence>
<dbReference type="SUPFAM" id="SSF55060">
    <property type="entry name" value="GHMP Kinase, C-terminal domain"/>
    <property type="match status" value="1"/>
</dbReference>
<reference evidence="12" key="2">
    <citation type="journal article" date="2021" name="PeerJ">
        <title>Extensive microbial diversity within the chicken gut microbiome revealed by metagenomics and culture.</title>
        <authorList>
            <person name="Gilroy R."/>
            <person name="Ravi A."/>
            <person name="Getino M."/>
            <person name="Pursley I."/>
            <person name="Horton D.L."/>
            <person name="Alikhan N.F."/>
            <person name="Baker D."/>
            <person name="Gharbi K."/>
            <person name="Hall N."/>
            <person name="Watson M."/>
            <person name="Adriaenssens E.M."/>
            <person name="Foster-Nyarko E."/>
            <person name="Jarju S."/>
            <person name="Secka A."/>
            <person name="Antonio M."/>
            <person name="Oren A."/>
            <person name="Chaudhuri R.R."/>
            <person name="La Ragione R."/>
            <person name="Hildebrand F."/>
            <person name="Pallen M.J."/>
        </authorList>
    </citation>
    <scope>NUCLEOTIDE SEQUENCE</scope>
    <source>
        <strain evidence="12">ChiBcec15-4380</strain>
    </source>
</reference>
<evidence type="ECO:0000313" key="12">
    <source>
        <dbReference type="EMBL" id="HIR50004.1"/>
    </source>
</evidence>
<dbReference type="InterPro" id="IPR004424">
    <property type="entry name" value="IspE"/>
</dbReference>
<evidence type="ECO:0000256" key="3">
    <source>
        <dbReference type="ARBA" id="ARBA00017473"/>
    </source>
</evidence>
<dbReference type="InterPro" id="IPR006204">
    <property type="entry name" value="GHMP_kinase_N_dom"/>
</dbReference>
<organism evidence="12 13">
    <name type="scientific">Candidatus Avoscillospira avicola</name>
    <dbReference type="NCBI Taxonomy" id="2840706"/>
    <lineage>
        <taxon>Bacteria</taxon>
        <taxon>Bacillati</taxon>
        <taxon>Bacillota</taxon>
        <taxon>Clostridia</taxon>
        <taxon>Eubacteriales</taxon>
        <taxon>Oscillospiraceae</taxon>
        <taxon>Oscillospiraceae incertae sedis</taxon>
        <taxon>Candidatus Avoscillospira</taxon>
    </lineage>
</organism>
<dbReference type="GO" id="GO:0016114">
    <property type="term" value="P:terpenoid biosynthetic process"/>
    <property type="evidence" value="ECO:0007669"/>
    <property type="project" value="UniProtKB-UniRule"/>
</dbReference>
<dbReference type="InterPro" id="IPR036554">
    <property type="entry name" value="GHMP_kinase_C_sf"/>
</dbReference>
<comment type="caution">
    <text evidence="12">The sequence shown here is derived from an EMBL/GenBank/DDBJ whole genome shotgun (WGS) entry which is preliminary data.</text>
</comment>
<dbReference type="PANTHER" id="PTHR43527:SF2">
    <property type="entry name" value="4-DIPHOSPHOCYTIDYL-2-C-METHYL-D-ERYTHRITOL KINASE, CHLOROPLASTIC"/>
    <property type="match status" value="1"/>
</dbReference>
<keyword evidence="4 9" id="KW-0808">Transferase</keyword>
<dbReference type="Proteomes" id="UP000824239">
    <property type="component" value="Unassembled WGS sequence"/>
</dbReference>
<dbReference type="PANTHER" id="PTHR43527">
    <property type="entry name" value="4-DIPHOSPHOCYTIDYL-2-C-METHYL-D-ERYTHRITOL KINASE, CHLOROPLASTIC"/>
    <property type="match status" value="1"/>
</dbReference>
<feature type="active site" evidence="9">
    <location>
        <position position="138"/>
    </location>
</feature>
<protein>
    <recommendedName>
        <fullName evidence="3 9">4-diphosphocytidyl-2-C-methyl-D-erythritol kinase</fullName>
        <shortName evidence="9">CMK</shortName>
        <ecNumber evidence="2 9">2.7.1.148</ecNumber>
    </recommendedName>
    <alternativeName>
        <fullName evidence="8 9">4-(cytidine-5'-diphospho)-2-C-methyl-D-erythritol kinase</fullName>
    </alternativeName>
</protein>
<proteinExistence type="inferred from homology"/>